<accession>A0ABD3HN10</accession>
<gene>
    <name evidence="2" type="ORF">R1sor_005433</name>
</gene>
<evidence type="ECO:0000313" key="3">
    <source>
        <dbReference type="Proteomes" id="UP001633002"/>
    </source>
</evidence>
<feature type="transmembrane region" description="Helical" evidence="1">
    <location>
        <begin position="12"/>
        <end position="30"/>
    </location>
</feature>
<organism evidence="2 3">
    <name type="scientific">Riccia sorocarpa</name>
    <dbReference type="NCBI Taxonomy" id="122646"/>
    <lineage>
        <taxon>Eukaryota</taxon>
        <taxon>Viridiplantae</taxon>
        <taxon>Streptophyta</taxon>
        <taxon>Embryophyta</taxon>
        <taxon>Marchantiophyta</taxon>
        <taxon>Marchantiopsida</taxon>
        <taxon>Marchantiidae</taxon>
        <taxon>Marchantiales</taxon>
        <taxon>Ricciaceae</taxon>
        <taxon>Riccia</taxon>
    </lineage>
</organism>
<keyword evidence="1" id="KW-0472">Membrane</keyword>
<dbReference type="PANTHER" id="PTHR21454:SF41">
    <property type="entry name" value="EXPP1 PROTEIN"/>
    <property type="match status" value="1"/>
</dbReference>
<dbReference type="InterPro" id="IPR044248">
    <property type="entry name" value="DPH3/4-like"/>
</dbReference>
<keyword evidence="1" id="KW-1133">Transmembrane helix</keyword>
<keyword evidence="3" id="KW-1185">Reference proteome</keyword>
<evidence type="ECO:0000256" key="1">
    <source>
        <dbReference type="SAM" id="Phobius"/>
    </source>
</evidence>
<dbReference type="PANTHER" id="PTHR21454">
    <property type="entry name" value="DPH3 HOMOLOG-RELATED"/>
    <property type="match status" value="1"/>
</dbReference>
<reference evidence="2 3" key="1">
    <citation type="submission" date="2024-09" db="EMBL/GenBank/DDBJ databases">
        <title>Chromosome-scale assembly of Riccia sorocarpa.</title>
        <authorList>
            <person name="Paukszto L."/>
        </authorList>
    </citation>
    <scope>NUCLEOTIDE SEQUENCE [LARGE SCALE GENOMIC DNA]</scope>
    <source>
        <strain evidence="2">LP-2024</strain>
        <tissue evidence="2">Aerial parts of the thallus</tissue>
    </source>
</reference>
<dbReference type="Proteomes" id="UP001633002">
    <property type="component" value="Unassembled WGS sequence"/>
</dbReference>
<dbReference type="EMBL" id="JBJQOH010000003">
    <property type="protein sequence ID" value="KAL3691782.1"/>
    <property type="molecule type" value="Genomic_DNA"/>
</dbReference>
<sequence>MAGGQYRSLTGIIIWALVFAYTNLCVRGYSDENDVFSPCQDTTVRKHDGFTFGLLISRNDTFYAQDKNRNKIQLSPCDKRLNQLTSSQLAVFRPKVDEISLLIVNYTQVNPQNFGGVAVVFAGLNYAAVSPPIFLAGQLYRVTSMNLVLNFDKGRLANVLWKNDKCKSCQHGNSTFVCLLGGQCAVKATQCLPEGKIDCSLSIQAAWSGTDKNDNVLNSCISRNRFCYLNHKPIVRRAVGTGAKSVAYFGLLFGACLRVETRTEGQFEGQLLRRKLELQGQNHCCLLPFWQPSSVRSVNPQVNWLRSIIRCASDHFSCHEKGDETHLTLAVLEFSGVEADVLPFISGMGPYDPEESLRAHKPYYVLTVFTRGT</sequence>
<proteinExistence type="predicted"/>
<name>A0ABD3HN10_9MARC</name>
<keyword evidence="1" id="KW-0812">Transmembrane</keyword>
<protein>
    <submittedName>
        <fullName evidence="2">Uncharacterized protein</fullName>
    </submittedName>
</protein>
<dbReference type="AlphaFoldDB" id="A0ABD3HN10"/>
<comment type="caution">
    <text evidence="2">The sequence shown here is derived from an EMBL/GenBank/DDBJ whole genome shotgun (WGS) entry which is preliminary data.</text>
</comment>
<evidence type="ECO:0000313" key="2">
    <source>
        <dbReference type="EMBL" id="KAL3691782.1"/>
    </source>
</evidence>